<keyword evidence="4" id="KW-1185">Reference proteome</keyword>
<gene>
    <name evidence="3" type="ORF">GCM10009663_53160</name>
</gene>
<feature type="signal peptide" evidence="2">
    <location>
        <begin position="1"/>
        <end position="26"/>
    </location>
</feature>
<dbReference type="Proteomes" id="UP001499987">
    <property type="component" value="Unassembled WGS sequence"/>
</dbReference>
<evidence type="ECO:0000256" key="2">
    <source>
        <dbReference type="SAM" id="SignalP"/>
    </source>
</evidence>
<sequence length="162" mass="15692">MRVRGLAWAAVAAAGLVAMTVTGCGADGEAAADSGRPAPVPVGPSCAPPAAPGASEEPAAETAPGAVVEDVPEEVRCLPGVAHGTVLVQPSPSGLPRRSLMVSAVAGADHAQASELCRRLTALGYGPGGRHGMELLSVAGGGSAGTYLSSAGTSGRDCLQVA</sequence>
<reference evidence="4" key="1">
    <citation type="journal article" date="2019" name="Int. J. Syst. Evol. Microbiol.">
        <title>The Global Catalogue of Microorganisms (GCM) 10K type strain sequencing project: providing services to taxonomists for standard genome sequencing and annotation.</title>
        <authorList>
            <consortium name="The Broad Institute Genomics Platform"/>
            <consortium name="The Broad Institute Genome Sequencing Center for Infectious Disease"/>
            <person name="Wu L."/>
            <person name="Ma J."/>
        </authorList>
    </citation>
    <scope>NUCLEOTIDE SEQUENCE [LARGE SCALE GENOMIC DNA]</scope>
    <source>
        <strain evidence="4">JCM 13002</strain>
    </source>
</reference>
<name>A0ABP4EGL9_9ACTN</name>
<proteinExistence type="predicted"/>
<feature type="compositionally biased region" description="Pro residues" evidence="1">
    <location>
        <begin position="38"/>
        <end position="51"/>
    </location>
</feature>
<dbReference type="PROSITE" id="PS51257">
    <property type="entry name" value="PROKAR_LIPOPROTEIN"/>
    <property type="match status" value="1"/>
</dbReference>
<keyword evidence="2" id="KW-0732">Signal</keyword>
<protein>
    <submittedName>
        <fullName evidence="3">Uncharacterized protein</fullName>
    </submittedName>
</protein>
<evidence type="ECO:0000313" key="4">
    <source>
        <dbReference type="Proteomes" id="UP001499987"/>
    </source>
</evidence>
<comment type="caution">
    <text evidence="3">The sequence shown here is derived from an EMBL/GenBank/DDBJ whole genome shotgun (WGS) entry which is preliminary data.</text>
</comment>
<accession>A0ABP4EGL9</accession>
<evidence type="ECO:0000313" key="3">
    <source>
        <dbReference type="EMBL" id="GAA1104239.1"/>
    </source>
</evidence>
<feature type="compositionally biased region" description="Low complexity" evidence="1">
    <location>
        <begin position="52"/>
        <end position="66"/>
    </location>
</feature>
<feature type="chain" id="PRO_5045116572" evidence="2">
    <location>
        <begin position="27"/>
        <end position="162"/>
    </location>
</feature>
<feature type="region of interest" description="Disordered" evidence="1">
    <location>
        <begin position="29"/>
        <end position="66"/>
    </location>
</feature>
<evidence type="ECO:0000256" key="1">
    <source>
        <dbReference type="SAM" id="MobiDB-lite"/>
    </source>
</evidence>
<dbReference type="EMBL" id="BAAALD010000061">
    <property type="protein sequence ID" value="GAA1104239.1"/>
    <property type="molecule type" value="Genomic_DNA"/>
</dbReference>
<organism evidence="3 4">
    <name type="scientific">Kitasatospora arboriphila</name>
    <dbReference type="NCBI Taxonomy" id="258052"/>
    <lineage>
        <taxon>Bacteria</taxon>
        <taxon>Bacillati</taxon>
        <taxon>Actinomycetota</taxon>
        <taxon>Actinomycetes</taxon>
        <taxon>Kitasatosporales</taxon>
        <taxon>Streptomycetaceae</taxon>
        <taxon>Kitasatospora</taxon>
    </lineage>
</organism>